<proteinExistence type="predicted"/>
<dbReference type="PANTHER" id="PTHR24096:SF267">
    <property type="entry name" value="MALONATE--COA LIGASE ACSF3, MITOCHONDRIAL"/>
    <property type="match status" value="1"/>
</dbReference>
<evidence type="ECO:0000313" key="2">
    <source>
        <dbReference type="EMBL" id="MDF0479339.1"/>
    </source>
</evidence>
<reference evidence="2" key="1">
    <citation type="submission" date="2022-10" db="EMBL/GenBank/DDBJ databases">
        <title>Vagococcus sp. isolated from poultry meat.</title>
        <authorList>
            <person name="Johansson P."/>
            <person name="Bjorkroth J."/>
        </authorList>
    </citation>
    <scope>NUCLEOTIDE SEQUENCE</scope>
    <source>
        <strain evidence="2">PNs007</strain>
    </source>
</reference>
<dbReference type="PANTHER" id="PTHR24096">
    <property type="entry name" value="LONG-CHAIN-FATTY-ACID--COA LIGASE"/>
    <property type="match status" value="1"/>
</dbReference>
<dbReference type="InterPro" id="IPR000873">
    <property type="entry name" value="AMP-dep_synth/lig_dom"/>
</dbReference>
<accession>A0ABT5X008</accession>
<dbReference type="InterPro" id="IPR042099">
    <property type="entry name" value="ANL_N_sf"/>
</dbReference>
<dbReference type="Gene3D" id="3.40.50.12780">
    <property type="entry name" value="N-terminal domain of ligase-like"/>
    <property type="match status" value="1"/>
</dbReference>
<dbReference type="RefSeq" id="WP_275470983.1">
    <property type="nucleotide sequence ID" value="NZ_JAPDSH010000002.1"/>
</dbReference>
<name>A0ABT5X008_9ENTE</name>
<protein>
    <submittedName>
        <fullName evidence="2">AMP-binding protein</fullName>
    </submittedName>
</protein>
<dbReference type="Pfam" id="PF00501">
    <property type="entry name" value="AMP-binding"/>
    <property type="match status" value="1"/>
</dbReference>
<dbReference type="PROSITE" id="PS00455">
    <property type="entry name" value="AMP_BINDING"/>
    <property type="match status" value="1"/>
</dbReference>
<evidence type="ECO:0000313" key="3">
    <source>
        <dbReference type="Proteomes" id="UP001147148"/>
    </source>
</evidence>
<dbReference type="Proteomes" id="UP001147148">
    <property type="component" value="Unassembled WGS sequence"/>
</dbReference>
<sequence>MFLNIDQKKPEKIALLDDTNKSITYGELVKFCNDLSEKQLQRGLVLCLCDNSVDSAVGYISLIENKLVPIMLSVNTDPKLIESFIKNYEPMYIFSPKSNEYISEDSTKILSYGEFGLVSRSNNIDDLNENLSILLPTSGSTGSPKLVRYKYGNLESNAENVAKGLKWTDSEIGFMDLPMNYTMSLNVINVHLWLGARVVLTKHNILSREYWSQLDGKDITNITGVPFSYELLEKLGLYRKNLPKLNYLCQGGGKLPNDRFKSLTKYAKETNKYFIPTFGTTETSARMSFLPSNFVDEKIGSIGKPFPYGKMYLIDEDNNEITNSDVRGELVYEGPNVTMGYAMNKSDLLLDDEWCGKYITGDYASIDEDGFFYIQGRKSRFLKLLGHRVSLDQTELLIKDEFKIECACTGTDECMVIYITDSEKTESVHEFVSKKMDLYMGLFKVKVISEIPRNEAGKTMYKLLK</sequence>
<dbReference type="SUPFAM" id="SSF56801">
    <property type="entry name" value="Acetyl-CoA synthetase-like"/>
    <property type="match status" value="1"/>
</dbReference>
<evidence type="ECO:0000259" key="1">
    <source>
        <dbReference type="Pfam" id="PF00501"/>
    </source>
</evidence>
<gene>
    <name evidence="2" type="ORF">OL233_03470</name>
</gene>
<feature type="domain" description="AMP-dependent synthetase/ligase" evidence="1">
    <location>
        <begin position="7"/>
        <end position="341"/>
    </location>
</feature>
<organism evidence="2 3">
    <name type="scientific">Vagococcus proximus</name>
    <dbReference type="NCBI Taxonomy" id="2991417"/>
    <lineage>
        <taxon>Bacteria</taxon>
        <taxon>Bacillati</taxon>
        <taxon>Bacillota</taxon>
        <taxon>Bacilli</taxon>
        <taxon>Lactobacillales</taxon>
        <taxon>Enterococcaceae</taxon>
        <taxon>Vagococcus</taxon>
    </lineage>
</organism>
<keyword evidence="3" id="KW-1185">Reference proteome</keyword>
<dbReference type="EMBL" id="JAPDSH010000002">
    <property type="protein sequence ID" value="MDF0479339.1"/>
    <property type="molecule type" value="Genomic_DNA"/>
</dbReference>
<comment type="caution">
    <text evidence="2">The sequence shown here is derived from an EMBL/GenBank/DDBJ whole genome shotgun (WGS) entry which is preliminary data.</text>
</comment>
<dbReference type="InterPro" id="IPR020845">
    <property type="entry name" value="AMP-binding_CS"/>
</dbReference>